<evidence type="ECO:0000259" key="2">
    <source>
        <dbReference type="Pfam" id="PF12776"/>
    </source>
</evidence>
<protein>
    <recommendedName>
        <fullName evidence="2">Myb/SANT-like domain-containing protein</fullName>
    </recommendedName>
</protein>
<dbReference type="InterPro" id="IPR024752">
    <property type="entry name" value="Myb/SANT-like_dom"/>
</dbReference>
<dbReference type="Proteomes" id="UP000507222">
    <property type="component" value="Unassembled WGS sequence"/>
</dbReference>
<gene>
    <name evidence="3" type="ORF">CURHAP_LOCUS30801</name>
</gene>
<dbReference type="EMBL" id="CAEKDK010000005">
    <property type="protein sequence ID" value="CAB4278911.1"/>
    <property type="molecule type" value="Genomic_DNA"/>
</dbReference>
<name>A0A6J5US18_PRUAR</name>
<dbReference type="AlphaFoldDB" id="A0A6J5US18"/>
<evidence type="ECO:0000313" key="4">
    <source>
        <dbReference type="Proteomes" id="UP000507222"/>
    </source>
</evidence>
<dbReference type="Pfam" id="PF12776">
    <property type="entry name" value="Myb_DNA-bind_3"/>
    <property type="match status" value="1"/>
</dbReference>
<feature type="region of interest" description="Disordered" evidence="1">
    <location>
        <begin position="161"/>
        <end position="191"/>
    </location>
</feature>
<feature type="compositionally biased region" description="Low complexity" evidence="1">
    <location>
        <begin position="172"/>
        <end position="181"/>
    </location>
</feature>
<proteinExistence type="predicted"/>
<sequence length="281" mass="32016">MESGQSSQLKGSRRVWKAHEEEALLTILEDVVNRGLRCDNGSFKSGTMIQIEKSLAEKFPNTDLRAVPHIVSKMRFWKKLYGIIFDMINKSGFAWNDSLKCIEHNKDTDGWRGKQCLIYDRLKNIFGKDRAIDRGYATPIEMMNESVHHIDVNDDDEEVEVDPEHFASLPRSNQQNSASSSSRHRKRNVDTDIQKEMAKAFGEMISESVDQLKTITNSLVKGSELRPDIAAELAKMDLSINDQIKALRLILEKASDERTFLTLDGAMRKTFVLLLLGTREL</sequence>
<evidence type="ECO:0000313" key="3">
    <source>
        <dbReference type="EMBL" id="CAB4278911.1"/>
    </source>
</evidence>
<feature type="domain" description="Myb/SANT-like" evidence="2">
    <location>
        <begin position="16"/>
        <end position="103"/>
    </location>
</feature>
<organism evidence="3 4">
    <name type="scientific">Prunus armeniaca</name>
    <name type="common">Apricot</name>
    <name type="synonym">Armeniaca vulgaris</name>
    <dbReference type="NCBI Taxonomy" id="36596"/>
    <lineage>
        <taxon>Eukaryota</taxon>
        <taxon>Viridiplantae</taxon>
        <taxon>Streptophyta</taxon>
        <taxon>Embryophyta</taxon>
        <taxon>Tracheophyta</taxon>
        <taxon>Spermatophyta</taxon>
        <taxon>Magnoliopsida</taxon>
        <taxon>eudicotyledons</taxon>
        <taxon>Gunneridae</taxon>
        <taxon>Pentapetalae</taxon>
        <taxon>rosids</taxon>
        <taxon>fabids</taxon>
        <taxon>Rosales</taxon>
        <taxon>Rosaceae</taxon>
        <taxon>Amygdaloideae</taxon>
        <taxon>Amygdaleae</taxon>
        <taxon>Prunus</taxon>
    </lineage>
</organism>
<evidence type="ECO:0000256" key="1">
    <source>
        <dbReference type="SAM" id="MobiDB-lite"/>
    </source>
</evidence>
<dbReference type="PANTHER" id="PTHR46250">
    <property type="entry name" value="MYB/SANT-LIKE DNA-BINDING DOMAIN PROTEIN-RELATED"/>
    <property type="match status" value="1"/>
</dbReference>
<accession>A0A6J5US18</accession>
<reference evidence="3 4" key="1">
    <citation type="submission" date="2020-05" db="EMBL/GenBank/DDBJ databases">
        <authorList>
            <person name="Campoy J."/>
            <person name="Schneeberger K."/>
            <person name="Spophaly S."/>
        </authorList>
    </citation>
    <scope>NUCLEOTIDE SEQUENCE [LARGE SCALE GENOMIC DNA]</scope>
    <source>
        <strain evidence="3">PruArmRojPasFocal</strain>
    </source>
</reference>
<dbReference type="PANTHER" id="PTHR46250:SF15">
    <property type="entry name" value="OS01G0523800 PROTEIN"/>
    <property type="match status" value="1"/>
</dbReference>